<sequence>MTRRTKHAKDLIWDFVIYCSALFVVFLFMGLVCCGGGSELSDDDDATGVVTVATPEAPPSEEYIVQNGDSLWMISLSEQVDWLRLAATNRTYLVAMYDVRCTELLERRGGRKHGWYCNDRRRDAWANSLKPGDRLRIPQPMPIEAPPEIAEMIRAVESAPEPIAVVVDDTGSMSNDRQVVMDWYLAIASSKNKEVIGVWLYADGNVEFLNPRGTVTLTTEGSVENTFAALSQAAHSHPRPSSILLVTDEQGDDWDWSKVGRFPPVYGHCLSDGGVFGCEENLRRVARETQGEYIRGSDR</sequence>
<evidence type="ECO:0000259" key="2">
    <source>
        <dbReference type="Pfam" id="PF01476"/>
    </source>
</evidence>
<dbReference type="InterPro" id="IPR018392">
    <property type="entry name" value="LysM"/>
</dbReference>
<keyword evidence="1" id="KW-1133">Transmembrane helix</keyword>
<organism evidence="3 4">
    <name type="scientific">Candidatus Uhrbacteria bacterium RIFCSPHIGHO2_02_FULL_53_13</name>
    <dbReference type="NCBI Taxonomy" id="1802389"/>
    <lineage>
        <taxon>Bacteria</taxon>
        <taxon>Candidatus Uhriibacteriota</taxon>
    </lineage>
</organism>
<evidence type="ECO:0000313" key="3">
    <source>
        <dbReference type="EMBL" id="OGL71328.1"/>
    </source>
</evidence>
<keyword evidence="1" id="KW-0472">Membrane</keyword>
<accession>A0A1F7U0H9</accession>
<feature type="transmembrane region" description="Helical" evidence="1">
    <location>
        <begin position="12"/>
        <end position="32"/>
    </location>
</feature>
<dbReference type="SUPFAM" id="SSF53300">
    <property type="entry name" value="vWA-like"/>
    <property type="match status" value="1"/>
</dbReference>
<dbReference type="InterPro" id="IPR036779">
    <property type="entry name" value="LysM_dom_sf"/>
</dbReference>
<keyword evidence="1" id="KW-0812">Transmembrane</keyword>
<gene>
    <name evidence="3" type="ORF">A3C17_04700</name>
</gene>
<reference evidence="3 4" key="1">
    <citation type="journal article" date="2016" name="Nat. Commun.">
        <title>Thousands of microbial genomes shed light on interconnected biogeochemical processes in an aquifer system.</title>
        <authorList>
            <person name="Anantharaman K."/>
            <person name="Brown C.T."/>
            <person name="Hug L.A."/>
            <person name="Sharon I."/>
            <person name="Castelle C.J."/>
            <person name="Probst A.J."/>
            <person name="Thomas B.C."/>
            <person name="Singh A."/>
            <person name="Wilkins M.J."/>
            <person name="Karaoz U."/>
            <person name="Brodie E.L."/>
            <person name="Williams K.H."/>
            <person name="Hubbard S.S."/>
            <person name="Banfield J.F."/>
        </authorList>
    </citation>
    <scope>NUCLEOTIDE SEQUENCE [LARGE SCALE GENOMIC DNA]</scope>
</reference>
<name>A0A1F7U0H9_9BACT</name>
<comment type="caution">
    <text evidence="3">The sequence shown here is derived from an EMBL/GenBank/DDBJ whole genome shotgun (WGS) entry which is preliminary data.</text>
</comment>
<feature type="domain" description="LysM" evidence="2">
    <location>
        <begin position="63"/>
        <end position="89"/>
    </location>
</feature>
<dbReference type="InterPro" id="IPR036465">
    <property type="entry name" value="vWFA_dom_sf"/>
</dbReference>
<dbReference type="Pfam" id="PF01476">
    <property type="entry name" value="LysM"/>
    <property type="match status" value="1"/>
</dbReference>
<dbReference type="AlphaFoldDB" id="A0A1F7U0H9"/>
<dbReference type="Proteomes" id="UP000177097">
    <property type="component" value="Unassembled WGS sequence"/>
</dbReference>
<proteinExistence type="predicted"/>
<dbReference type="STRING" id="1802389.A3C17_04700"/>
<protein>
    <recommendedName>
        <fullName evidence="2">LysM domain-containing protein</fullName>
    </recommendedName>
</protein>
<dbReference type="EMBL" id="MGDX01000015">
    <property type="protein sequence ID" value="OGL71328.1"/>
    <property type="molecule type" value="Genomic_DNA"/>
</dbReference>
<dbReference type="Gene3D" id="3.10.350.10">
    <property type="entry name" value="LysM domain"/>
    <property type="match status" value="1"/>
</dbReference>
<dbReference type="CDD" id="cd00118">
    <property type="entry name" value="LysM"/>
    <property type="match status" value="1"/>
</dbReference>
<evidence type="ECO:0000256" key="1">
    <source>
        <dbReference type="SAM" id="Phobius"/>
    </source>
</evidence>
<evidence type="ECO:0000313" key="4">
    <source>
        <dbReference type="Proteomes" id="UP000177097"/>
    </source>
</evidence>